<dbReference type="Proteomes" id="UP000450000">
    <property type="component" value="Unassembled WGS sequence"/>
</dbReference>
<evidence type="ECO:0000259" key="3">
    <source>
        <dbReference type="PROSITE" id="PS50043"/>
    </source>
</evidence>
<organism evidence="4 5">
    <name type="scientific">Streptomyces kaniharaensis</name>
    <dbReference type="NCBI Taxonomy" id="212423"/>
    <lineage>
        <taxon>Bacteria</taxon>
        <taxon>Bacillati</taxon>
        <taxon>Actinomycetota</taxon>
        <taxon>Actinomycetes</taxon>
        <taxon>Kitasatosporales</taxon>
        <taxon>Streptomycetaceae</taxon>
        <taxon>Streptomyces</taxon>
    </lineage>
</organism>
<name>A0A6N7L135_9ACTN</name>
<accession>A0A6N7L135</accession>
<dbReference type="InterPro" id="IPR016032">
    <property type="entry name" value="Sig_transdc_resp-reg_C-effctor"/>
</dbReference>
<dbReference type="SMART" id="SM00421">
    <property type="entry name" value="HTH_LUXR"/>
    <property type="match status" value="1"/>
</dbReference>
<dbReference type="GO" id="GO:0003677">
    <property type="term" value="F:DNA binding"/>
    <property type="evidence" value="ECO:0007669"/>
    <property type="project" value="UniProtKB-KW"/>
</dbReference>
<proteinExistence type="predicted"/>
<feature type="region of interest" description="Disordered" evidence="2">
    <location>
        <begin position="1"/>
        <end position="21"/>
    </location>
</feature>
<dbReference type="SUPFAM" id="SSF46894">
    <property type="entry name" value="C-terminal effector domain of the bipartite response regulators"/>
    <property type="match status" value="1"/>
</dbReference>
<evidence type="ECO:0000313" key="4">
    <source>
        <dbReference type="EMBL" id="MQS17351.1"/>
    </source>
</evidence>
<dbReference type="InterPro" id="IPR039420">
    <property type="entry name" value="WalR-like"/>
</dbReference>
<dbReference type="InterPro" id="IPR000792">
    <property type="entry name" value="Tscrpt_reg_LuxR_C"/>
</dbReference>
<reference evidence="4 5" key="1">
    <citation type="submission" date="2019-09" db="EMBL/GenBank/DDBJ databases">
        <title>Genome Sequences of Streptomyces kaniharaensis ATCC 21070.</title>
        <authorList>
            <person name="Zhu W."/>
            <person name="De Crecy-Lagard V."/>
            <person name="Richards N.G."/>
        </authorList>
    </citation>
    <scope>NUCLEOTIDE SEQUENCE [LARGE SCALE GENOMIC DNA]</scope>
    <source>
        <strain evidence="4 5">SF-557</strain>
    </source>
</reference>
<comment type="caution">
    <text evidence="4">The sequence shown here is derived from an EMBL/GenBank/DDBJ whole genome shotgun (WGS) entry which is preliminary data.</text>
</comment>
<dbReference type="PROSITE" id="PS50043">
    <property type="entry name" value="HTH_LUXR_2"/>
    <property type="match status" value="1"/>
</dbReference>
<dbReference type="GO" id="GO:0006355">
    <property type="term" value="P:regulation of DNA-templated transcription"/>
    <property type="evidence" value="ECO:0007669"/>
    <property type="project" value="InterPro"/>
</dbReference>
<dbReference type="RefSeq" id="WP_153470073.1">
    <property type="nucleotide sequence ID" value="NZ_WBOF01000004.1"/>
</dbReference>
<dbReference type="CDD" id="cd06170">
    <property type="entry name" value="LuxR_C_like"/>
    <property type="match status" value="1"/>
</dbReference>
<dbReference type="EMBL" id="WBOF01000004">
    <property type="protein sequence ID" value="MQS17351.1"/>
    <property type="molecule type" value="Genomic_DNA"/>
</dbReference>
<evidence type="ECO:0000256" key="1">
    <source>
        <dbReference type="ARBA" id="ARBA00023125"/>
    </source>
</evidence>
<evidence type="ECO:0000256" key="2">
    <source>
        <dbReference type="SAM" id="MobiDB-lite"/>
    </source>
</evidence>
<gene>
    <name evidence="4" type="ORF">F7Q99_35515</name>
</gene>
<dbReference type="Pfam" id="PF00196">
    <property type="entry name" value="GerE"/>
    <property type="match status" value="1"/>
</dbReference>
<evidence type="ECO:0000313" key="5">
    <source>
        <dbReference type="Proteomes" id="UP000450000"/>
    </source>
</evidence>
<dbReference type="AlphaFoldDB" id="A0A6N7L135"/>
<keyword evidence="5" id="KW-1185">Reference proteome</keyword>
<dbReference type="PANTHER" id="PTHR43214">
    <property type="entry name" value="TWO-COMPONENT RESPONSE REGULATOR"/>
    <property type="match status" value="1"/>
</dbReference>
<dbReference type="Gene3D" id="3.40.50.2300">
    <property type="match status" value="1"/>
</dbReference>
<dbReference type="OrthoDB" id="9808843at2"/>
<sequence length="256" mass="26469">MSTADLAPRRPAAAPAGGPRGAGLTVNAANPLRLAVFGAPALHITALASALTRRGHQAATYPGPASIAATPARPLTALLFAVATFDDTAAAQVRELRAVLPAVPVVSIGPPDPAGVLELLRAGACGFLPISAGLEEVEHACRLVRTGRAVITADLLRDALASLSRAASPHDQERERLLGALTARELEVLRLICDGLTTDEISTRLGITVSTTRTHIQRLLAKLDAPTRLGAAAIADRYGLLADRPAAPPLQGERTT</sequence>
<keyword evidence="1" id="KW-0238">DNA-binding</keyword>
<protein>
    <submittedName>
        <fullName evidence="4">Response regulator transcription factor</fullName>
    </submittedName>
</protein>
<feature type="domain" description="HTH luxR-type" evidence="3">
    <location>
        <begin position="174"/>
        <end position="239"/>
    </location>
</feature>
<dbReference type="PRINTS" id="PR00038">
    <property type="entry name" value="HTHLUXR"/>
</dbReference>